<feature type="chain" id="PRO_5047272762" evidence="1">
    <location>
        <begin position="22"/>
        <end position="401"/>
    </location>
</feature>
<dbReference type="CDD" id="cd05483">
    <property type="entry name" value="retropepsin_like_bacteria"/>
    <property type="match status" value="1"/>
</dbReference>
<feature type="signal peptide" evidence="1">
    <location>
        <begin position="1"/>
        <end position="21"/>
    </location>
</feature>
<accession>A0ABY5GIS2</accession>
<evidence type="ECO:0000313" key="3">
    <source>
        <dbReference type="Proteomes" id="UP001057998"/>
    </source>
</evidence>
<dbReference type="Proteomes" id="UP001057998">
    <property type="component" value="Chromosome 1"/>
</dbReference>
<dbReference type="RefSeq" id="WP_255390364.1">
    <property type="nucleotide sequence ID" value="NZ_CP101508.1"/>
</dbReference>
<evidence type="ECO:0000313" key="2">
    <source>
        <dbReference type="EMBL" id="UTV29040.1"/>
    </source>
</evidence>
<evidence type="ECO:0000256" key="1">
    <source>
        <dbReference type="SAM" id="SignalP"/>
    </source>
</evidence>
<dbReference type="Pfam" id="PF13650">
    <property type="entry name" value="Asp_protease_2"/>
    <property type="match status" value="1"/>
</dbReference>
<dbReference type="Gene3D" id="2.40.70.10">
    <property type="entry name" value="Acid Proteases"/>
    <property type="match status" value="2"/>
</dbReference>
<keyword evidence="3" id="KW-1185">Reference proteome</keyword>
<gene>
    <name evidence="2" type="ORF">NNL38_07360</name>
</gene>
<dbReference type="PROSITE" id="PS00141">
    <property type="entry name" value="ASP_PROTEASE"/>
    <property type="match status" value="1"/>
</dbReference>
<protein>
    <submittedName>
        <fullName evidence="2">Retroviral-like aspartic protease family protein</fullName>
    </submittedName>
</protein>
<sequence length="401" mass="44943">MSIRKLLAALPILLISSHGMAADSAQINTSQDAMTIQSETVKIEQFAEIYALMKRAEFDAAEQALAKRYQQDKQVLPLWVSLLTELERFEKLRELVAQGILKPGDDSAVLAQLYRNQPAPALEYVAEQGEIPLESHFLVTLPRAEVQIDGKTFYFVLDTGASTNVITQRVADKLGIVAEPKHQVSIDTATDNEVFAQLAILPSFRLGPTALHHQAAVIVENEALEQRLLGISWYQLDGIIGWPVLKKMNLTFNFADKSLLIQQPVKKTGQPTNLVWLFDDPMVLTQSAEKGDLLWFLDTGAMRSQVTERYLTRHAINDLDWKSKQFSGLGGKGKEEKTASLDAVEFVFPSATVMVEDIEVRVEHEDCKHSLCDGRIGVDTAKKRIMNIDFYNGRFDVRDIE</sequence>
<proteinExistence type="predicted"/>
<dbReference type="EMBL" id="CP101508">
    <property type="protein sequence ID" value="UTV29040.1"/>
    <property type="molecule type" value="Genomic_DNA"/>
</dbReference>
<name>A0ABY5GIS2_9GAMM</name>
<reference evidence="2" key="1">
    <citation type="submission" date="2022-07" db="EMBL/GenBank/DDBJ databases">
        <title>Genome sequencing of Photobacterium atrarenae GJH2-4.</title>
        <authorList>
            <person name="Park S.-J."/>
        </authorList>
    </citation>
    <scope>NUCLEOTIDE SEQUENCE</scope>
    <source>
        <strain evidence="2">GJH2-4</strain>
    </source>
</reference>
<keyword evidence="1" id="KW-0732">Signal</keyword>
<dbReference type="InterPro" id="IPR034122">
    <property type="entry name" value="Retropepsin-like_bacterial"/>
</dbReference>
<organism evidence="2 3">
    <name type="scientific">Photobacterium atrarenae</name>
    <dbReference type="NCBI Taxonomy" id="865757"/>
    <lineage>
        <taxon>Bacteria</taxon>
        <taxon>Pseudomonadati</taxon>
        <taxon>Pseudomonadota</taxon>
        <taxon>Gammaproteobacteria</taxon>
        <taxon>Vibrionales</taxon>
        <taxon>Vibrionaceae</taxon>
        <taxon>Photobacterium</taxon>
    </lineage>
</organism>
<dbReference type="InterPro" id="IPR001969">
    <property type="entry name" value="Aspartic_peptidase_AS"/>
</dbReference>
<dbReference type="InterPro" id="IPR021109">
    <property type="entry name" value="Peptidase_aspartic_dom_sf"/>
</dbReference>
<dbReference type="SUPFAM" id="SSF50630">
    <property type="entry name" value="Acid proteases"/>
    <property type="match status" value="1"/>
</dbReference>